<name>A0A844FZY9_9BACT</name>
<dbReference type="PROSITE" id="PS51712">
    <property type="entry name" value="G_ENGA"/>
    <property type="match status" value="2"/>
</dbReference>
<dbReference type="PANTHER" id="PTHR43834">
    <property type="entry name" value="GTPASE DER"/>
    <property type="match status" value="1"/>
</dbReference>
<dbReference type="InterPro" id="IPR015946">
    <property type="entry name" value="KH_dom-like_a/b"/>
</dbReference>
<feature type="binding site" evidence="8">
    <location>
        <begin position="328"/>
        <end position="331"/>
    </location>
    <ligand>
        <name>GTP</name>
        <dbReference type="ChEBI" id="CHEBI:37565"/>
        <label>2</label>
    </ligand>
</feature>
<dbReference type="NCBIfam" id="TIGR00231">
    <property type="entry name" value="small_GTP"/>
    <property type="match status" value="2"/>
</dbReference>
<evidence type="ECO:0000259" key="12">
    <source>
        <dbReference type="PROSITE" id="PS51712"/>
    </source>
</evidence>
<comment type="caution">
    <text evidence="13">The sequence shown here is derived from an EMBL/GenBank/DDBJ whole genome shotgun (WGS) entry which is preliminary data.</text>
</comment>
<gene>
    <name evidence="8" type="primary">der</name>
    <name evidence="13" type="ORF">FYJ85_02220</name>
</gene>
<evidence type="ECO:0000256" key="7">
    <source>
        <dbReference type="ARBA" id="ARBA00032345"/>
    </source>
</evidence>
<evidence type="ECO:0000313" key="13">
    <source>
        <dbReference type="EMBL" id="MST95859.1"/>
    </source>
</evidence>
<dbReference type="AlphaFoldDB" id="A0A844FZY9"/>
<dbReference type="InterPro" id="IPR031166">
    <property type="entry name" value="G_ENGA"/>
</dbReference>
<reference evidence="13 14" key="1">
    <citation type="submission" date="2019-08" db="EMBL/GenBank/DDBJ databases">
        <title>In-depth cultivation of the pig gut microbiome towards novel bacterial diversity and tailored functional studies.</title>
        <authorList>
            <person name="Wylensek D."/>
            <person name="Hitch T.C.A."/>
            <person name="Clavel T."/>
        </authorList>
    </citation>
    <scope>NUCLEOTIDE SEQUENCE [LARGE SCALE GENOMIC DNA]</scope>
    <source>
        <strain evidence="13 14">BBE-744-WT-12</strain>
    </source>
</reference>
<feature type="binding site" evidence="8">
    <location>
        <begin position="22"/>
        <end position="29"/>
    </location>
    <ligand>
        <name>GTP</name>
        <dbReference type="ChEBI" id="CHEBI:37565"/>
        <label>1</label>
    </ligand>
</feature>
<feature type="compositionally biased region" description="Basic residues" evidence="11">
    <location>
        <begin position="507"/>
        <end position="519"/>
    </location>
</feature>
<dbReference type="EMBL" id="VUNS01000002">
    <property type="protein sequence ID" value="MST95859.1"/>
    <property type="molecule type" value="Genomic_DNA"/>
</dbReference>
<dbReference type="FunFam" id="3.40.50.300:FF:000040">
    <property type="entry name" value="GTPase Der"/>
    <property type="match status" value="1"/>
</dbReference>
<keyword evidence="4 10" id="KW-0677">Repeat</keyword>
<keyword evidence="6 8" id="KW-0342">GTP-binding</keyword>
<feature type="binding site" evidence="8">
    <location>
        <begin position="211"/>
        <end position="218"/>
    </location>
    <ligand>
        <name>GTP</name>
        <dbReference type="ChEBI" id="CHEBI:37565"/>
        <label>2</label>
    </ligand>
</feature>
<evidence type="ECO:0000256" key="4">
    <source>
        <dbReference type="ARBA" id="ARBA00022737"/>
    </source>
</evidence>
<dbReference type="CDD" id="cd01894">
    <property type="entry name" value="EngA1"/>
    <property type="match status" value="1"/>
</dbReference>
<dbReference type="Proteomes" id="UP000435649">
    <property type="component" value="Unassembled WGS sequence"/>
</dbReference>
<evidence type="ECO:0000256" key="9">
    <source>
        <dbReference type="PROSITE-ProRule" id="PRU01049"/>
    </source>
</evidence>
<feature type="domain" description="EngA-type G" evidence="12">
    <location>
        <begin position="205"/>
        <end position="384"/>
    </location>
</feature>
<dbReference type="Gene3D" id="3.40.50.300">
    <property type="entry name" value="P-loop containing nucleotide triphosphate hydrolases"/>
    <property type="match status" value="2"/>
</dbReference>
<dbReference type="CDD" id="cd01895">
    <property type="entry name" value="EngA2"/>
    <property type="match status" value="1"/>
</dbReference>
<comment type="function">
    <text evidence="8 10">GTPase that plays an essential role in the late steps of ribosome biogenesis.</text>
</comment>
<evidence type="ECO:0000256" key="11">
    <source>
        <dbReference type="SAM" id="MobiDB-lite"/>
    </source>
</evidence>
<protein>
    <recommendedName>
        <fullName evidence="2 8">GTPase Der</fullName>
    </recommendedName>
    <alternativeName>
        <fullName evidence="7 8">GTP-binding protein EngA</fullName>
    </alternativeName>
</protein>
<evidence type="ECO:0000256" key="6">
    <source>
        <dbReference type="ARBA" id="ARBA00023134"/>
    </source>
</evidence>
<dbReference type="SUPFAM" id="SSF52540">
    <property type="entry name" value="P-loop containing nucleoside triphosphate hydrolases"/>
    <property type="match status" value="2"/>
</dbReference>
<feature type="region of interest" description="Disordered" evidence="11">
    <location>
        <begin position="472"/>
        <end position="519"/>
    </location>
</feature>
<dbReference type="InterPro" id="IPR016484">
    <property type="entry name" value="GTPase_Der"/>
</dbReference>
<dbReference type="Gene3D" id="3.30.300.20">
    <property type="match status" value="1"/>
</dbReference>
<sequence length="519" mass="56455">MPITSGPETKKSAALPTIAIVGRPNVGKSSLFNAIVGRRVSIVHEMPGVTRDRVVAPLARGVRRFQLIDTGGLGMLPGESRKVDVWDSRIADQVKVAVEDADVLIFVANVQDGVVNLDEEVARKLRESGKPVLLAANKCDNPALADQAVEFMRLGFAEVYPVSCLHRNGVNALVESAIGLLPETERPREDGGVDGLDSENIARKLNIAVVGRPNVGKSSLVNALLGEERVMVSDVAGTTRDAIDVDFELRFRGAMHPATLVDTAGLRKTAKVDTVVEYFSVMRAKSAIERADLILFVVEASPDGVTAQDRRIAGLIQQSGKGCVLVANKFDVYKETYKVKQMESEVRYSLPGMNYAPLVFVSARDRWNLDGLLDRIAGVMEQLELKIPTGVLNRVITDAFEGHTPPVVGAAPLKLFYASMIGMTPPRILLFVNNPKYCADNYLTFLRNVVRNAFDLSGLPIEIELRERPKKVLSIRSEPGMPRKRGSRKPAAAPEKKSGKPAAGKSAPRKGAPKKRGRK</sequence>
<dbReference type="GO" id="GO:0005525">
    <property type="term" value="F:GTP binding"/>
    <property type="evidence" value="ECO:0007669"/>
    <property type="project" value="UniProtKB-UniRule"/>
</dbReference>
<keyword evidence="3 8" id="KW-0690">Ribosome biogenesis</keyword>
<feature type="domain" description="EngA-type G" evidence="12">
    <location>
        <begin position="16"/>
        <end position="185"/>
    </location>
</feature>
<dbReference type="NCBIfam" id="TIGR03594">
    <property type="entry name" value="GTPase_EngA"/>
    <property type="match status" value="1"/>
</dbReference>
<dbReference type="InterPro" id="IPR027417">
    <property type="entry name" value="P-loop_NTPase"/>
</dbReference>
<dbReference type="PIRSF" id="PIRSF006485">
    <property type="entry name" value="GTP-binding_EngA"/>
    <property type="match status" value="1"/>
</dbReference>
<dbReference type="RefSeq" id="WP_154416860.1">
    <property type="nucleotide sequence ID" value="NZ_VUNS01000002.1"/>
</dbReference>
<dbReference type="PRINTS" id="PR00326">
    <property type="entry name" value="GTP1OBG"/>
</dbReference>
<comment type="subunit">
    <text evidence="8">Associates with the 50S ribosomal subunit.</text>
</comment>
<dbReference type="Pfam" id="PF01926">
    <property type="entry name" value="MMR_HSR1"/>
    <property type="match status" value="2"/>
</dbReference>
<dbReference type="InterPro" id="IPR032859">
    <property type="entry name" value="KH_dom-like"/>
</dbReference>
<feature type="binding site" evidence="8">
    <location>
        <begin position="69"/>
        <end position="73"/>
    </location>
    <ligand>
        <name>GTP</name>
        <dbReference type="ChEBI" id="CHEBI:37565"/>
        <label>1</label>
    </ligand>
</feature>
<dbReference type="InterPro" id="IPR005225">
    <property type="entry name" value="Small_GTP-bd"/>
</dbReference>
<dbReference type="HAMAP" id="MF_00195">
    <property type="entry name" value="GTPase_Der"/>
    <property type="match status" value="1"/>
</dbReference>
<accession>A0A844FZY9</accession>
<keyword evidence="14" id="KW-1185">Reference proteome</keyword>
<feature type="binding site" evidence="8">
    <location>
        <begin position="262"/>
        <end position="266"/>
    </location>
    <ligand>
        <name>GTP</name>
        <dbReference type="ChEBI" id="CHEBI:37565"/>
        <label>2</label>
    </ligand>
</feature>
<dbReference type="PANTHER" id="PTHR43834:SF6">
    <property type="entry name" value="GTPASE DER"/>
    <property type="match status" value="1"/>
</dbReference>
<feature type="binding site" evidence="8">
    <location>
        <begin position="137"/>
        <end position="140"/>
    </location>
    <ligand>
        <name>GTP</name>
        <dbReference type="ChEBI" id="CHEBI:37565"/>
        <label>1</label>
    </ligand>
</feature>
<dbReference type="GO" id="GO:0042254">
    <property type="term" value="P:ribosome biogenesis"/>
    <property type="evidence" value="ECO:0007669"/>
    <property type="project" value="UniProtKB-KW"/>
</dbReference>
<evidence type="ECO:0000256" key="10">
    <source>
        <dbReference type="RuleBase" id="RU004481"/>
    </source>
</evidence>
<evidence type="ECO:0000256" key="3">
    <source>
        <dbReference type="ARBA" id="ARBA00022517"/>
    </source>
</evidence>
<dbReference type="InterPro" id="IPR006073">
    <property type="entry name" value="GTP-bd"/>
</dbReference>
<evidence type="ECO:0000256" key="2">
    <source>
        <dbReference type="ARBA" id="ARBA00020953"/>
    </source>
</evidence>
<comment type="similarity">
    <text evidence="1 8 9 10">Belongs to the TRAFAC class TrmE-Era-EngA-EngB-Septin-like GTPase superfamily. EngA (Der) GTPase family.</text>
</comment>
<organism evidence="13 14">
    <name type="scientific">Victivallis lenta</name>
    <dbReference type="NCBI Taxonomy" id="2606640"/>
    <lineage>
        <taxon>Bacteria</taxon>
        <taxon>Pseudomonadati</taxon>
        <taxon>Lentisphaerota</taxon>
        <taxon>Lentisphaeria</taxon>
        <taxon>Victivallales</taxon>
        <taxon>Victivallaceae</taxon>
        <taxon>Victivallis</taxon>
    </lineage>
</organism>
<dbReference type="Pfam" id="PF14714">
    <property type="entry name" value="KH_dom-like"/>
    <property type="match status" value="1"/>
</dbReference>
<proteinExistence type="inferred from homology"/>
<evidence type="ECO:0000256" key="8">
    <source>
        <dbReference type="HAMAP-Rule" id="MF_00195"/>
    </source>
</evidence>
<dbReference type="GO" id="GO:0043022">
    <property type="term" value="F:ribosome binding"/>
    <property type="evidence" value="ECO:0007669"/>
    <property type="project" value="TreeGrafter"/>
</dbReference>
<evidence type="ECO:0000256" key="5">
    <source>
        <dbReference type="ARBA" id="ARBA00022741"/>
    </source>
</evidence>
<dbReference type="SUPFAM" id="SSF82653">
    <property type="entry name" value="Probable GTPase Der, C-terminal domain"/>
    <property type="match status" value="1"/>
</dbReference>
<evidence type="ECO:0000256" key="1">
    <source>
        <dbReference type="ARBA" id="ARBA00008279"/>
    </source>
</evidence>
<evidence type="ECO:0000313" key="14">
    <source>
        <dbReference type="Proteomes" id="UP000435649"/>
    </source>
</evidence>
<keyword evidence="5 8" id="KW-0547">Nucleotide-binding</keyword>